<dbReference type="PROSITE" id="PS51186">
    <property type="entry name" value="GNAT"/>
    <property type="match status" value="1"/>
</dbReference>
<dbReference type="InterPro" id="IPR016181">
    <property type="entry name" value="Acyl_CoA_acyltransferase"/>
</dbReference>
<dbReference type="EMBL" id="JAPMLT010000015">
    <property type="protein sequence ID" value="MCX7572097.1"/>
    <property type="molecule type" value="Genomic_DNA"/>
</dbReference>
<gene>
    <name evidence="2" type="ORF">OS242_19345</name>
</gene>
<organism evidence="2 3">
    <name type="scientific">Tumebacillus lacus</name>
    <dbReference type="NCBI Taxonomy" id="2995335"/>
    <lineage>
        <taxon>Bacteria</taxon>
        <taxon>Bacillati</taxon>
        <taxon>Bacillota</taxon>
        <taxon>Bacilli</taxon>
        <taxon>Bacillales</taxon>
        <taxon>Alicyclobacillaceae</taxon>
        <taxon>Tumebacillus</taxon>
    </lineage>
</organism>
<dbReference type="Proteomes" id="UP001208017">
    <property type="component" value="Unassembled WGS sequence"/>
</dbReference>
<sequence>MNGDITIRLIRPDEAERVYDLILGGMHEENVPLTIYNSGGFALYLQSLLSLPQPFREAWYFGAEMDGELIGMCEWRVHHDAVYWNNIYLDPKVRSAGLGRRLFATGIELARTFGIEQLLLDVFDSKSRPRVWYEEMGFVAYQEMIWLKGINPADPQEGGMTVLNFPQAQSNQDAFGFSMLEIRTEQGTYSVGRLSDRYYRLNSVAAYRDEALLAGLKALDPERQLLVVCPEEEGLRLTDLSVACHSTKMRVDDPEAKAWKATL</sequence>
<feature type="domain" description="N-acetyltransferase" evidence="1">
    <location>
        <begin position="5"/>
        <end position="157"/>
    </location>
</feature>
<name>A0ABT3X7X5_9BACL</name>
<dbReference type="Gene3D" id="3.40.630.30">
    <property type="match status" value="1"/>
</dbReference>
<proteinExistence type="predicted"/>
<dbReference type="CDD" id="cd04301">
    <property type="entry name" value="NAT_SF"/>
    <property type="match status" value="1"/>
</dbReference>
<accession>A0ABT3X7X5</accession>
<dbReference type="InterPro" id="IPR000182">
    <property type="entry name" value="GNAT_dom"/>
</dbReference>
<reference evidence="2 3" key="1">
    <citation type="submission" date="2022-11" db="EMBL/GenBank/DDBJ databases">
        <title>Study of microbial diversity in lake waters.</title>
        <authorList>
            <person name="Zhang J."/>
        </authorList>
    </citation>
    <scope>NUCLEOTIDE SEQUENCE [LARGE SCALE GENOMIC DNA]</scope>
    <source>
        <strain evidence="2 3">DT12</strain>
    </source>
</reference>
<dbReference type="RefSeq" id="WP_267153345.1">
    <property type="nucleotide sequence ID" value="NZ_JAPMLT010000015.1"/>
</dbReference>
<dbReference type="SUPFAM" id="SSF55729">
    <property type="entry name" value="Acyl-CoA N-acyltransferases (Nat)"/>
    <property type="match status" value="1"/>
</dbReference>
<evidence type="ECO:0000259" key="1">
    <source>
        <dbReference type="PROSITE" id="PS51186"/>
    </source>
</evidence>
<keyword evidence="3" id="KW-1185">Reference proteome</keyword>
<comment type="caution">
    <text evidence="2">The sequence shown here is derived from an EMBL/GenBank/DDBJ whole genome shotgun (WGS) entry which is preliminary data.</text>
</comment>
<evidence type="ECO:0000313" key="2">
    <source>
        <dbReference type="EMBL" id="MCX7572097.1"/>
    </source>
</evidence>
<evidence type="ECO:0000313" key="3">
    <source>
        <dbReference type="Proteomes" id="UP001208017"/>
    </source>
</evidence>
<dbReference type="Pfam" id="PF00583">
    <property type="entry name" value="Acetyltransf_1"/>
    <property type="match status" value="1"/>
</dbReference>
<protein>
    <submittedName>
        <fullName evidence="2">GNAT family N-acetyltransferase</fullName>
    </submittedName>
</protein>